<keyword evidence="1" id="KW-0255">Endonuclease</keyword>
<keyword evidence="1" id="KW-0540">Nuclease</keyword>
<dbReference type="InterPro" id="IPR003615">
    <property type="entry name" value="HNH_nuc"/>
</dbReference>
<dbReference type="Proteomes" id="UP000641152">
    <property type="component" value="Unassembled WGS sequence"/>
</dbReference>
<keyword evidence="1" id="KW-0378">Hydrolase</keyword>
<dbReference type="GO" id="GO:0004519">
    <property type="term" value="F:endonuclease activity"/>
    <property type="evidence" value="ECO:0007669"/>
    <property type="project" value="UniProtKB-KW"/>
</dbReference>
<keyword evidence="2" id="KW-1185">Reference proteome</keyword>
<reference evidence="1 2" key="1">
    <citation type="submission" date="2020-09" db="EMBL/GenBank/DDBJ databases">
        <title>Methylomonas albis sp. nov. and Methylomonas fluvii sp. nov.: Two cold-adapted methanotrophs from the River Elbe and an amended description of Methylovulum psychrotolerans strain Eb1.</title>
        <authorList>
            <person name="Bussmann I.K."/>
            <person name="Klings K.-W."/>
            <person name="Warnstedt J."/>
            <person name="Hoppert M."/>
            <person name="Saborowski A."/>
            <person name="Horn F."/>
            <person name="Liebner S."/>
        </authorList>
    </citation>
    <scope>NUCLEOTIDE SEQUENCE [LARGE SCALE GENOMIC DNA]</scope>
    <source>
        <strain evidence="1 2">EbB</strain>
    </source>
</reference>
<evidence type="ECO:0000313" key="2">
    <source>
        <dbReference type="Proteomes" id="UP000641152"/>
    </source>
</evidence>
<accession>A0ABR9DDC8</accession>
<sequence length="255" mass="28807">MAGPTLSTIKRLFALSCNQCAFPDCHTPLIEESGTITGEICHIRSSSQGGPRFDENQSDLERHAAANLILLCARHHKIIDSEPNKYSTQVLEIIKRKHEQPELVEISPMTTKVAQRLLDNYMSVTIQSNSGQIAIQSPGAIQAHTVNVKTTKSKITIAPPAGSIANDRKMLSYCKYLIDRYQEFQKGDSNKTGDFKYMAIHAALKREFKCDWKLLPTDRFNELITFLQHRVDNTKLGRINRAKSNPNYHPFADHE</sequence>
<dbReference type="EMBL" id="JACXST010000001">
    <property type="protein sequence ID" value="MBD9359902.1"/>
    <property type="molecule type" value="Genomic_DNA"/>
</dbReference>
<organism evidence="1 2">
    <name type="scientific">Methylomonas fluvii</name>
    <dbReference type="NCBI Taxonomy" id="1854564"/>
    <lineage>
        <taxon>Bacteria</taxon>
        <taxon>Pseudomonadati</taxon>
        <taxon>Pseudomonadota</taxon>
        <taxon>Gammaproteobacteria</taxon>
        <taxon>Methylococcales</taxon>
        <taxon>Methylococcaceae</taxon>
        <taxon>Methylomonas</taxon>
    </lineage>
</organism>
<dbReference type="RefSeq" id="WP_192392727.1">
    <property type="nucleotide sequence ID" value="NZ_CAJHIU010000001.1"/>
</dbReference>
<comment type="caution">
    <text evidence="1">The sequence shown here is derived from an EMBL/GenBank/DDBJ whole genome shotgun (WGS) entry which is preliminary data.</text>
</comment>
<evidence type="ECO:0000313" key="1">
    <source>
        <dbReference type="EMBL" id="MBD9359902.1"/>
    </source>
</evidence>
<gene>
    <name evidence="1" type="ORF">EBB_04935</name>
</gene>
<proteinExistence type="predicted"/>
<dbReference type="CDD" id="cd00085">
    <property type="entry name" value="HNHc"/>
    <property type="match status" value="1"/>
</dbReference>
<name>A0ABR9DDC8_9GAMM</name>
<protein>
    <submittedName>
        <fullName evidence="1">HNH endonuclease</fullName>
    </submittedName>
</protein>